<comment type="caution">
    <text evidence="1">The sequence shown here is derived from an EMBL/GenBank/DDBJ whole genome shotgun (WGS) entry which is preliminary data.</text>
</comment>
<accession>A0ACB0ZP79</accession>
<organism evidence="1 2">
    <name type="scientific">Meloidogyne enterolobii</name>
    <name type="common">Root-knot nematode worm</name>
    <name type="synonym">Meloidogyne mayaguensis</name>
    <dbReference type="NCBI Taxonomy" id="390850"/>
    <lineage>
        <taxon>Eukaryota</taxon>
        <taxon>Metazoa</taxon>
        <taxon>Ecdysozoa</taxon>
        <taxon>Nematoda</taxon>
        <taxon>Chromadorea</taxon>
        <taxon>Rhabditida</taxon>
        <taxon>Tylenchina</taxon>
        <taxon>Tylenchomorpha</taxon>
        <taxon>Tylenchoidea</taxon>
        <taxon>Meloidogynidae</taxon>
        <taxon>Meloidogyninae</taxon>
        <taxon>Meloidogyne</taxon>
    </lineage>
</organism>
<reference evidence="1" key="1">
    <citation type="submission" date="2023-11" db="EMBL/GenBank/DDBJ databases">
        <authorList>
            <person name="Poullet M."/>
        </authorList>
    </citation>
    <scope>NUCLEOTIDE SEQUENCE</scope>
    <source>
        <strain evidence="1">E1834</strain>
    </source>
</reference>
<dbReference type="Proteomes" id="UP001497535">
    <property type="component" value="Unassembled WGS sequence"/>
</dbReference>
<protein>
    <submittedName>
        <fullName evidence="1">Uncharacterized protein</fullName>
    </submittedName>
</protein>
<dbReference type="EMBL" id="CAVMJV010000041">
    <property type="protein sequence ID" value="CAK5080108.1"/>
    <property type="molecule type" value="Genomic_DNA"/>
</dbReference>
<proteinExistence type="predicted"/>
<evidence type="ECO:0000313" key="2">
    <source>
        <dbReference type="Proteomes" id="UP001497535"/>
    </source>
</evidence>
<evidence type="ECO:0000313" key="1">
    <source>
        <dbReference type="EMBL" id="CAK5080108.1"/>
    </source>
</evidence>
<gene>
    <name evidence="1" type="ORF">MENTE1834_LOCUS27262</name>
</gene>
<name>A0ACB0ZP79_MELEN</name>
<sequence>MNYFISPNSMIPIFLLGYSLFTANFSVVSPKHSNINADGLSSSENDKNNNQRYKINKKIFNLIKSFGTNEIRPKRDEDDDTPLHDDEEIEKSDISSFNSSDIESPWNNSKEKNINVKKRSPSKIINSSEKKQHQQHKREVEEISKGEKDDETEITSNNESGSVELKNVGETSGQQEGEEIKNETMKGRNTRSVGGLAHRSRGAGQKGQQKSQVIKIKILLKSIF</sequence>
<keyword evidence="2" id="KW-1185">Reference proteome</keyword>